<accession>A0ACA9PJF7</accession>
<name>A0ACA9PJF7_9GLOM</name>
<reference evidence="1" key="1">
    <citation type="submission" date="2021-06" db="EMBL/GenBank/DDBJ databases">
        <authorList>
            <person name="Kallberg Y."/>
            <person name="Tangrot J."/>
            <person name="Rosling A."/>
        </authorList>
    </citation>
    <scope>NUCLEOTIDE SEQUENCE</scope>
    <source>
        <strain evidence="1">MA461A</strain>
    </source>
</reference>
<keyword evidence="2" id="KW-1185">Reference proteome</keyword>
<dbReference type="EMBL" id="CAJVQC010021263">
    <property type="protein sequence ID" value="CAG8712558.1"/>
    <property type="molecule type" value="Genomic_DNA"/>
</dbReference>
<organism evidence="1 2">
    <name type="scientific">Racocetra persica</name>
    <dbReference type="NCBI Taxonomy" id="160502"/>
    <lineage>
        <taxon>Eukaryota</taxon>
        <taxon>Fungi</taxon>
        <taxon>Fungi incertae sedis</taxon>
        <taxon>Mucoromycota</taxon>
        <taxon>Glomeromycotina</taxon>
        <taxon>Glomeromycetes</taxon>
        <taxon>Diversisporales</taxon>
        <taxon>Gigasporaceae</taxon>
        <taxon>Racocetra</taxon>
    </lineage>
</organism>
<evidence type="ECO:0000313" key="2">
    <source>
        <dbReference type="Proteomes" id="UP000789920"/>
    </source>
</evidence>
<feature type="non-terminal residue" evidence="1">
    <location>
        <position position="1"/>
    </location>
</feature>
<sequence length="156" mass="17960">VYNIQCQSEIVRGQVLNITWDLVHPPPYDNGGYYIYVVPIDQPKNRINIGYLMFSNKGHYEWAVNVQPGTYYCSMNDLESNTFQVLQKPSDSKKLNSGGRLYICVDIGPASDDDSYYPEDPPTEEYEEYPPSEEDPPSEEEDYNTEDFPNDDSFTD</sequence>
<comment type="caution">
    <text evidence="1">The sequence shown here is derived from an EMBL/GenBank/DDBJ whole genome shotgun (WGS) entry which is preliminary data.</text>
</comment>
<protein>
    <submittedName>
        <fullName evidence="1">25921_t:CDS:1</fullName>
    </submittedName>
</protein>
<proteinExistence type="predicted"/>
<dbReference type="Proteomes" id="UP000789920">
    <property type="component" value="Unassembled WGS sequence"/>
</dbReference>
<gene>
    <name evidence="1" type="ORF">RPERSI_LOCUS10648</name>
</gene>
<evidence type="ECO:0000313" key="1">
    <source>
        <dbReference type="EMBL" id="CAG8712558.1"/>
    </source>
</evidence>